<proteinExistence type="predicted"/>
<protein>
    <submittedName>
        <fullName evidence="2">Uncharacterized protein</fullName>
    </submittedName>
</protein>
<evidence type="ECO:0000256" key="1">
    <source>
        <dbReference type="SAM" id="Phobius"/>
    </source>
</evidence>
<accession>A0A380S6F2</accession>
<reference evidence="2 3" key="1">
    <citation type="submission" date="2017-08" db="EMBL/GenBank/DDBJ databases">
        <authorList>
            <person name="de Groot N.N."/>
        </authorList>
    </citation>
    <scope>NUCLEOTIDE SEQUENCE [LARGE SCALE GENOMIC DNA]</scope>
    <source>
        <strain evidence="2 3">HM2</strain>
    </source>
</reference>
<dbReference type="EMBL" id="UHJL01000002">
    <property type="protein sequence ID" value="SUQ24400.1"/>
    <property type="molecule type" value="Genomic_DNA"/>
</dbReference>
<dbReference type="Proteomes" id="UP000255423">
    <property type="component" value="Unassembled WGS sequence"/>
</dbReference>
<dbReference type="RefSeq" id="WP_109572904.1">
    <property type="nucleotide sequence ID" value="NZ_UHJL01000002.1"/>
</dbReference>
<evidence type="ECO:0000313" key="3">
    <source>
        <dbReference type="Proteomes" id="UP000255423"/>
    </source>
</evidence>
<feature type="transmembrane region" description="Helical" evidence="1">
    <location>
        <begin position="72"/>
        <end position="92"/>
    </location>
</feature>
<name>A0A380S6F2_FIBSU</name>
<keyword evidence="1" id="KW-0472">Membrane</keyword>
<sequence>MSNENIADLESAICVAIYFLLGIVLLGLWGYMYDKVDASKLKNIPKIDLFHYLYVPIKYLQQNWKSEKRKTIILFLFFLIIFVGAIIIGLHAH</sequence>
<gene>
    <name evidence="2" type="ORF">SAMN05661053_1800</name>
</gene>
<keyword evidence="1" id="KW-0812">Transmembrane</keyword>
<feature type="transmembrane region" description="Helical" evidence="1">
    <location>
        <begin position="12"/>
        <end position="32"/>
    </location>
</feature>
<keyword evidence="1" id="KW-1133">Transmembrane helix</keyword>
<evidence type="ECO:0000313" key="2">
    <source>
        <dbReference type="EMBL" id="SUQ24400.1"/>
    </source>
</evidence>
<organism evidence="2 3">
    <name type="scientific">Fibrobacter succinogenes</name>
    <name type="common">Bacteroides succinogenes</name>
    <dbReference type="NCBI Taxonomy" id="833"/>
    <lineage>
        <taxon>Bacteria</taxon>
        <taxon>Pseudomonadati</taxon>
        <taxon>Fibrobacterota</taxon>
        <taxon>Fibrobacteria</taxon>
        <taxon>Fibrobacterales</taxon>
        <taxon>Fibrobacteraceae</taxon>
        <taxon>Fibrobacter</taxon>
    </lineage>
</organism>
<dbReference type="AlphaFoldDB" id="A0A380S6F2"/>